<dbReference type="GO" id="GO:0071973">
    <property type="term" value="P:bacterial-type flagellum-dependent cell motility"/>
    <property type="evidence" value="ECO:0007669"/>
    <property type="project" value="InterPro"/>
</dbReference>
<keyword evidence="4" id="KW-1003">Cell membrane</keyword>
<keyword evidence="14" id="KW-0969">Cilium</keyword>
<dbReference type="InterPro" id="IPR045851">
    <property type="entry name" value="AMP-bd_C_sf"/>
</dbReference>
<dbReference type="InterPro" id="IPR000067">
    <property type="entry name" value="FlgMring_FliF"/>
</dbReference>
<comment type="subcellular location">
    <subcellularLocation>
        <location evidence="1 9">Bacterial flagellum basal body</location>
    </subcellularLocation>
    <subcellularLocation>
        <location evidence="2">Cell membrane</location>
        <topology evidence="2">Multi-pass membrane protein</topology>
    </subcellularLocation>
</comment>
<keyword evidence="14" id="KW-0966">Cell projection</keyword>
<dbReference type="EMBL" id="BMYQ01000004">
    <property type="protein sequence ID" value="GGW28750.1"/>
    <property type="molecule type" value="Genomic_DNA"/>
</dbReference>
<evidence type="ECO:0000313" key="15">
    <source>
        <dbReference type="Proteomes" id="UP000628984"/>
    </source>
</evidence>
<dbReference type="InterPro" id="IPR013556">
    <property type="entry name" value="Flag_M-ring_C"/>
</dbReference>
<evidence type="ECO:0000256" key="11">
    <source>
        <dbReference type="SAM" id="Phobius"/>
    </source>
</evidence>
<feature type="region of interest" description="Disordered" evidence="10">
    <location>
        <begin position="269"/>
        <end position="321"/>
    </location>
</feature>
<organism evidence="14 15">
    <name type="scientific">Gemmobacter lanyuensis</name>
    <dbReference type="NCBI Taxonomy" id="1054497"/>
    <lineage>
        <taxon>Bacteria</taxon>
        <taxon>Pseudomonadati</taxon>
        <taxon>Pseudomonadota</taxon>
        <taxon>Alphaproteobacteria</taxon>
        <taxon>Rhodobacterales</taxon>
        <taxon>Paracoccaceae</taxon>
        <taxon>Gemmobacter</taxon>
    </lineage>
</organism>
<keyword evidence="6 11" id="KW-1133">Transmembrane helix</keyword>
<comment type="similarity">
    <text evidence="3 9">Belongs to the FliF family.</text>
</comment>
<dbReference type="RefSeq" id="WP_189633390.1">
    <property type="nucleotide sequence ID" value="NZ_BMYQ01000004.1"/>
</dbReference>
<dbReference type="Pfam" id="PF08345">
    <property type="entry name" value="YscJ_FliF_C"/>
    <property type="match status" value="1"/>
</dbReference>
<evidence type="ECO:0000256" key="4">
    <source>
        <dbReference type="ARBA" id="ARBA00022475"/>
    </source>
</evidence>
<protein>
    <recommendedName>
        <fullName evidence="9">Flagellar M-ring protein</fullName>
    </recommendedName>
</protein>
<sequence length="526" mass="55329">MQNVVDLWLGLDFRGKAAVIFATLAVFAAILAMSAMTTRPDMALLYAGLEGAESGEVLAALEQRGAAYEVRGDSIFVEAAVRDQLRMELAAQGLPEIGGEGYELLDGLTGFGTTSQMFDAAYWRAKEGELARTILATPGVRSVRVHIAHAPSQPFQQDRRASAAVTVTMASGSLSEPQARALKHLVASAVNAMQPEDVSVIDSVRGLIGENAGPAGADGSAENQAKLLKDRVLRLLEARVGAGRAVVEVTVELATERETINEKTFDPQGRVAISTETSETSGTSSAGEESVTVASNLPEGDAGPGAQNRSQNAESRERVNYEVSETARELIREPGAIRRLSVAVLIDGDVTSGEGEQAALQPRSEEELSALKELVASAVGFDASRGDQLTLKSLAFEPVAEQGTTAEGGSGFSAFDVMTLAKIGILGLVATLLGVFVVRPALLSRRGPDGIQANSVLALPAAGETSPPVLSGEIQDIGDLPDLPIVSGKAEEVADDPVARLRRLIDARQAESVQILRGWLEREEEA</sequence>
<name>A0A918MIA4_9RHOB</name>
<evidence type="ECO:0000256" key="3">
    <source>
        <dbReference type="ARBA" id="ARBA00007971"/>
    </source>
</evidence>
<evidence type="ECO:0000313" key="14">
    <source>
        <dbReference type="EMBL" id="GGW28750.1"/>
    </source>
</evidence>
<dbReference type="PANTHER" id="PTHR30046">
    <property type="entry name" value="FLAGELLAR M-RING PROTEIN"/>
    <property type="match status" value="1"/>
</dbReference>
<dbReference type="InterPro" id="IPR043427">
    <property type="entry name" value="YscJ/FliF"/>
</dbReference>
<dbReference type="PANTHER" id="PTHR30046:SF0">
    <property type="entry name" value="FLAGELLAR M-RING PROTEIN"/>
    <property type="match status" value="1"/>
</dbReference>
<proteinExistence type="inferred from homology"/>
<keyword evidence="5 11" id="KW-0812">Transmembrane</keyword>
<evidence type="ECO:0000256" key="6">
    <source>
        <dbReference type="ARBA" id="ARBA00022989"/>
    </source>
</evidence>
<dbReference type="AlphaFoldDB" id="A0A918MIA4"/>
<evidence type="ECO:0000259" key="13">
    <source>
        <dbReference type="Pfam" id="PF08345"/>
    </source>
</evidence>
<dbReference type="GO" id="GO:0009431">
    <property type="term" value="C:bacterial-type flagellum basal body, MS ring"/>
    <property type="evidence" value="ECO:0007669"/>
    <property type="project" value="InterPro"/>
</dbReference>
<evidence type="ECO:0000256" key="10">
    <source>
        <dbReference type="SAM" id="MobiDB-lite"/>
    </source>
</evidence>
<evidence type="ECO:0000256" key="7">
    <source>
        <dbReference type="ARBA" id="ARBA00023136"/>
    </source>
</evidence>
<feature type="compositionally biased region" description="Low complexity" evidence="10">
    <location>
        <begin position="274"/>
        <end position="290"/>
    </location>
</feature>
<comment type="caution">
    <text evidence="14">The sequence shown here is derived from an EMBL/GenBank/DDBJ whole genome shotgun (WGS) entry which is preliminary data.</text>
</comment>
<evidence type="ECO:0000256" key="1">
    <source>
        <dbReference type="ARBA" id="ARBA00004117"/>
    </source>
</evidence>
<accession>A0A918MIA4</accession>
<gene>
    <name evidence="14" type="primary">fliF</name>
    <name evidence="14" type="ORF">GCM10011452_16590</name>
</gene>
<dbReference type="Pfam" id="PF01514">
    <property type="entry name" value="YscJ_FliF"/>
    <property type="match status" value="1"/>
</dbReference>
<dbReference type="Gene3D" id="3.30.300.30">
    <property type="match status" value="1"/>
</dbReference>
<keyword evidence="14" id="KW-0282">Flagellum</keyword>
<feature type="transmembrane region" description="Helical" evidence="11">
    <location>
        <begin position="17"/>
        <end position="36"/>
    </location>
</feature>
<dbReference type="GO" id="GO:0003774">
    <property type="term" value="F:cytoskeletal motor activity"/>
    <property type="evidence" value="ECO:0007669"/>
    <property type="project" value="InterPro"/>
</dbReference>
<reference evidence="14" key="1">
    <citation type="journal article" date="2014" name="Int. J. Syst. Evol. Microbiol.">
        <title>Complete genome sequence of Corynebacterium casei LMG S-19264T (=DSM 44701T), isolated from a smear-ripened cheese.</title>
        <authorList>
            <consortium name="US DOE Joint Genome Institute (JGI-PGF)"/>
            <person name="Walter F."/>
            <person name="Albersmeier A."/>
            <person name="Kalinowski J."/>
            <person name="Ruckert C."/>
        </authorList>
    </citation>
    <scope>NUCLEOTIDE SEQUENCE</scope>
    <source>
        <strain evidence="14">KCTC 23714</strain>
    </source>
</reference>
<evidence type="ECO:0000259" key="12">
    <source>
        <dbReference type="Pfam" id="PF01514"/>
    </source>
</evidence>
<keyword evidence="8 9" id="KW-0975">Bacterial flagellum</keyword>
<dbReference type="InterPro" id="IPR006182">
    <property type="entry name" value="FliF_N_dom"/>
</dbReference>
<feature type="domain" description="Flagellar M-ring N-terminal" evidence="12">
    <location>
        <begin position="38"/>
        <end position="204"/>
    </location>
</feature>
<comment type="function">
    <text evidence="9">The M ring may be actively involved in energy transduction.</text>
</comment>
<reference evidence="14" key="2">
    <citation type="submission" date="2020-09" db="EMBL/GenBank/DDBJ databases">
        <authorList>
            <person name="Sun Q."/>
            <person name="Kim S."/>
        </authorList>
    </citation>
    <scope>NUCLEOTIDE SEQUENCE</scope>
    <source>
        <strain evidence="14">KCTC 23714</strain>
    </source>
</reference>
<dbReference type="PRINTS" id="PR01009">
    <property type="entry name" value="FLGMRINGFLIF"/>
</dbReference>
<keyword evidence="7 11" id="KW-0472">Membrane</keyword>
<dbReference type="NCBIfam" id="TIGR00206">
    <property type="entry name" value="fliF"/>
    <property type="match status" value="1"/>
</dbReference>
<evidence type="ECO:0000256" key="9">
    <source>
        <dbReference type="PIRNR" id="PIRNR004862"/>
    </source>
</evidence>
<evidence type="ECO:0000256" key="2">
    <source>
        <dbReference type="ARBA" id="ARBA00004651"/>
    </source>
</evidence>
<dbReference type="PIRSF" id="PIRSF004862">
    <property type="entry name" value="FliF"/>
    <property type="match status" value="1"/>
</dbReference>
<dbReference type="GO" id="GO:0005886">
    <property type="term" value="C:plasma membrane"/>
    <property type="evidence" value="ECO:0007669"/>
    <property type="project" value="UniProtKB-SubCell"/>
</dbReference>
<evidence type="ECO:0000256" key="5">
    <source>
        <dbReference type="ARBA" id="ARBA00022692"/>
    </source>
</evidence>
<keyword evidence="15" id="KW-1185">Reference proteome</keyword>
<dbReference type="Proteomes" id="UP000628984">
    <property type="component" value="Unassembled WGS sequence"/>
</dbReference>
<feature type="domain" description="Flagellar M-ring C-terminal" evidence="13">
    <location>
        <begin position="236"/>
        <end position="396"/>
    </location>
</feature>
<evidence type="ECO:0000256" key="8">
    <source>
        <dbReference type="ARBA" id="ARBA00023143"/>
    </source>
</evidence>